<feature type="domain" description="HTH tetR-type" evidence="3">
    <location>
        <begin position="1"/>
        <end position="61"/>
    </location>
</feature>
<proteinExistence type="predicted"/>
<accession>A0A4Q1KP17</accession>
<evidence type="ECO:0000313" key="5">
    <source>
        <dbReference type="Proteomes" id="UP000289734"/>
    </source>
</evidence>
<dbReference type="AlphaFoldDB" id="A0A4Q1KP17"/>
<dbReference type="InterPro" id="IPR050109">
    <property type="entry name" value="HTH-type_TetR-like_transc_reg"/>
</dbReference>
<dbReference type="Proteomes" id="UP000289734">
    <property type="component" value="Unassembled WGS sequence"/>
</dbReference>
<feature type="DNA-binding region" description="H-T-H motif" evidence="2">
    <location>
        <begin position="24"/>
        <end position="43"/>
    </location>
</feature>
<protein>
    <submittedName>
        <fullName evidence="4">TetR/AcrR family transcriptional regulator</fullName>
    </submittedName>
</protein>
<comment type="caution">
    <text evidence="4">The sequence shown here is derived from an EMBL/GenBank/DDBJ whole genome shotgun (WGS) entry which is preliminary data.</text>
</comment>
<evidence type="ECO:0000313" key="4">
    <source>
        <dbReference type="EMBL" id="RXR31305.1"/>
    </source>
</evidence>
<evidence type="ECO:0000256" key="2">
    <source>
        <dbReference type="PROSITE-ProRule" id="PRU00335"/>
    </source>
</evidence>
<dbReference type="PROSITE" id="PS50977">
    <property type="entry name" value="HTH_TETR_2"/>
    <property type="match status" value="1"/>
</dbReference>
<dbReference type="Pfam" id="PF00440">
    <property type="entry name" value="TetR_N"/>
    <property type="match status" value="1"/>
</dbReference>
<dbReference type="SUPFAM" id="SSF48498">
    <property type="entry name" value="Tetracyclin repressor-like, C-terminal domain"/>
    <property type="match status" value="1"/>
</dbReference>
<dbReference type="RefSeq" id="WP_129464843.1">
    <property type="nucleotide sequence ID" value="NZ_SBKQ01000010.1"/>
</dbReference>
<dbReference type="OrthoDB" id="9789566at2"/>
<name>A0A4Q1KP17_9FLAO</name>
<keyword evidence="5" id="KW-1185">Reference proteome</keyword>
<keyword evidence="1 2" id="KW-0238">DNA-binding</keyword>
<dbReference type="PANTHER" id="PTHR30328">
    <property type="entry name" value="TRANSCRIPTIONAL REPRESSOR"/>
    <property type="match status" value="1"/>
</dbReference>
<dbReference type="InterPro" id="IPR036271">
    <property type="entry name" value="Tet_transcr_reg_TetR-rel_C_sf"/>
</dbReference>
<dbReference type="InterPro" id="IPR009057">
    <property type="entry name" value="Homeodomain-like_sf"/>
</dbReference>
<evidence type="ECO:0000256" key="1">
    <source>
        <dbReference type="ARBA" id="ARBA00023125"/>
    </source>
</evidence>
<dbReference type="InterPro" id="IPR001647">
    <property type="entry name" value="HTH_TetR"/>
</dbReference>
<dbReference type="EMBL" id="SBKQ01000010">
    <property type="protein sequence ID" value="RXR31305.1"/>
    <property type="molecule type" value="Genomic_DNA"/>
</dbReference>
<reference evidence="5" key="1">
    <citation type="submission" date="2019-01" db="EMBL/GenBank/DDBJ databases">
        <title>Cytophagaceae bacterium strain CAR-16.</title>
        <authorList>
            <person name="Chen W.-M."/>
        </authorList>
    </citation>
    <scope>NUCLEOTIDE SEQUENCE [LARGE SCALE GENOMIC DNA]</scope>
    <source>
        <strain evidence="5">ICH-30</strain>
    </source>
</reference>
<sequence length="198" mass="22887">MTTEEKIFEAAFKVFQNKGFMGARMQEIADEAGINKAMLHYFFRSKEKLFEAVFMKAFGKLAPQINEIFNSDDDLFEKIRKFTASYITFVIEYPFLPQFIIQEMNNNPDFVEKFLKEEQRPNPIKLVKQIERAIELGEIMPLSPKQLLLDIFSMTVFPFAAQTLVKGIIAISDDEFIALMEARKVHISTQIINAIQKG</sequence>
<dbReference type="Gene3D" id="1.10.357.10">
    <property type="entry name" value="Tetracycline Repressor, domain 2"/>
    <property type="match status" value="1"/>
</dbReference>
<organism evidence="4 5">
    <name type="scientific">Flavobacterium piscinae</name>
    <dbReference type="NCBI Taxonomy" id="2506424"/>
    <lineage>
        <taxon>Bacteria</taxon>
        <taxon>Pseudomonadati</taxon>
        <taxon>Bacteroidota</taxon>
        <taxon>Flavobacteriia</taxon>
        <taxon>Flavobacteriales</taxon>
        <taxon>Flavobacteriaceae</taxon>
        <taxon>Flavobacterium</taxon>
    </lineage>
</organism>
<dbReference type="SUPFAM" id="SSF46689">
    <property type="entry name" value="Homeodomain-like"/>
    <property type="match status" value="1"/>
</dbReference>
<dbReference type="PANTHER" id="PTHR30328:SF54">
    <property type="entry name" value="HTH-TYPE TRANSCRIPTIONAL REPRESSOR SCO4008"/>
    <property type="match status" value="1"/>
</dbReference>
<dbReference type="PRINTS" id="PR00455">
    <property type="entry name" value="HTHTETR"/>
</dbReference>
<dbReference type="GO" id="GO:0003677">
    <property type="term" value="F:DNA binding"/>
    <property type="evidence" value="ECO:0007669"/>
    <property type="project" value="UniProtKB-UniRule"/>
</dbReference>
<gene>
    <name evidence="4" type="ORF">EQG68_10510</name>
</gene>
<evidence type="ECO:0000259" key="3">
    <source>
        <dbReference type="PROSITE" id="PS50977"/>
    </source>
</evidence>